<dbReference type="CDD" id="cd04301">
    <property type="entry name" value="NAT_SF"/>
    <property type="match status" value="1"/>
</dbReference>
<reference evidence="2 3" key="1">
    <citation type="submission" date="2019-07" db="EMBL/GenBank/DDBJ databases">
        <title>Whole genome shotgun sequence of Vibrio sagamiensis NBRC 104589.</title>
        <authorList>
            <person name="Hosoyama A."/>
            <person name="Uohara A."/>
            <person name="Ohji S."/>
            <person name="Ichikawa N."/>
        </authorList>
    </citation>
    <scope>NUCLEOTIDE SEQUENCE [LARGE SCALE GENOMIC DNA]</scope>
    <source>
        <strain evidence="2 3">NBRC 104589</strain>
    </source>
</reference>
<dbReference type="Proteomes" id="UP000321922">
    <property type="component" value="Unassembled WGS sequence"/>
</dbReference>
<keyword evidence="3" id="KW-1185">Reference proteome</keyword>
<organism evidence="2 3">
    <name type="scientific">Vibrio sagamiensis NBRC 104589</name>
    <dbReference type="NCBI Taxonomy" id="1219064"/>
    <lineage>
        <taxon>Bacteria</taxon>
        <taxon>Pseudomonadati</taxon>
        <taxon>Pseudomonadota</taxon>
        <taxon>Gammaproteobacteria</taxon>
        <taxon>Vibrionales</taxon>
        <taxon>Vibrionaceae</taxon>
        <taxon>Vibrio</taxon>
    </lineage>
</organism>
<evidence type="ECO:0000259" key="1">
    <source>
        <dbReference type="PROSITE" id="PS51186"/>
    </source>
</evidence>
<dbReference type="RefSeq" id="WP_039982240.1">
    <property type="nucleotide sequence ID" value="NZ_BAOJ01000098.1"/>
</dbReference>
<name>A0A511QFP1_9VIBR</name>
<dbReference type="GO" id="GO:0016747">
    <property type="term" value="F:acyltransferase activity, transferring groups other than amino-acyl groups"/>
    <property type="evidence" value="ECO:0007669"/>
    <property type="project" value="InterPro"/>
</dbReference>
<accession>A0A511QFP1</accession>
<protein>
    <recommendedName>
        <fullName evidence="1">N-acetyltransferase domain-containing protein</fullName>
    </recommendedName>
</protein>
<dbReference type="InterPro" id="IPR016181">
    <property type="entry name" value="Acyl_CoA_acyltransferase"/>
</dbReference>
<feature type="domain" description="N-acetyltransferase" evidence="1">
    <location>
        <begin position="1"/>
        <end position="140"/>
    </location>
</feature>
<proteinExistence type="predicted"/>
<dbReference type="SUPFAM" id="SSF55729">
    <property type="entry name" value="Acyl-CoA N-acyltransferases (Nat)"/>
    <property type="match status" value="1"/>
</dbReference>
<dbReference type="AlphaFoldDB" id="A0A511QFP1"/>
<gene>
    <name evidence="2" type="ORF">VSA01S_22270</name>
</gene>
<dbReference type="OrthoDB" id="6871659at2"/>
<evidence type="ECO:0000313" key="2">
    <source>
        <dbReference type="EMBL" id="GEM76115.1"/>
    </source>
</evidence>
<dbReference type="Pfam" id="PF00583">
    <property type="entry name" value="Acetyltransf_1"/>
    <property type="match status" value="1"/>
</dbReference>
<dbReference type="PROSITE" id="PS51186">
    <property type="entry name" value="GNAT"/>
    <property type="match status" value="1"/>
</dbReference>
<dbReference type="EMBL" id="BJXJ01000020">
    <property type="protein sequence ID" value="GEM76115.1"/>
    <property type="molecule type" value="Genomic_DNA"/>
</dbReference>
<evidence type="ECO:0000313" key="3">
    <source>
        <dbReference type="Proteomes" id="UP000321922"/>
    </source>
</evidence>
<dbReference type="InterPro" id="IPR000182">
    <property type="entry name" value="GNAT_dom"/>
</dbReference>
<sequence length="140" mass="16118">MVSYQQTEDLAFSAEITYVNMRSYYEHYSVDWDCSKIEDQIQDLANFDILVNGEVVGAIRLTFDNDGCYVRDLQVSERYQNKGIGALALSECERLAIESGANRLKLRVFKISPAFHLYERVGFVIDNADDRFYSMSRTIS</sequence>
<comment type="caution">
    <text evidence="2">The sequence shown here is derived from an EMBL/GenBank/DDBJ whole genome shotgun (WGS) entry which is preliminary data.</text>
</comment>
<dbReference type="Gene3D" id="3.40.630.30">
    <property type="match status" value="1"/>
</dbReference>